<dbReference type="GO" id="GO:0016042">
    <property type="term" value="P:lipid catabolic process"/>
    <property type="evidence" value="ECO:0007669"/>
    <property type="project" value="UniProtKB-KW"/>
</dbReference>
<dbReference type="Pfam" id="PF05826">
    <property type="entry name" value="Phospholip_A2_2"/>
    <property type="match status" value="1"/>
</dbReference>
<dbReference type="AlphaFoldDB" id="A0AAN7SNM5"/>
<feature type="chain" id="PRO_5043054784" description="phospholipase A2" evidence="6">
    <location>
        <begin position="21"/>
        <end position="303"/>
    </location>
</feature>
<evidence type="ECO:0000256" key="2">
    <source>
        <dbReference type="ARBA" id="ARBA00013278"/>
    </source>
</evidence>
<feature type="signal peptide" evidence="6">
    <location>
        <begin position="1"/>
        <end position="20"/>
    </location>
</feature>
<dbReference type="InterPro" id="IPR036444">
    <property type="entry name" value="PLipase_A2_dom_sf"/>
</dbReference>
<gene>
    <name evidence="8" type="ORF">RN001_013200</name>
</gene>
<dbReference type="EMBL" id="JARPUR010000006">
    <property type="protein sequence ID" value="KAK4873840.1"/>
    <property type="molecule type" value="Genomic_DNA"/>
</dbReference>
<evidence type="ECO:0000313" key="9">
    <source>
        <dbReference type="Proteomes" id="UP001353858"/>
    </source>
</evidence>
<dbReference type="GO" id="GO:0006644">
    <property type="term" value="P:phospholipid metabolic process"/>
    <property type="evidence" value="ECO:0007669"/>
    <property type="project" value="InterPro"/>
</dbReference>
<accession>A0AAN7SNM5</accession>
<keyword evidence="6" id="KW-0732">Signal</keyword>
<dbReference type="Gene3D" id="1.20.90.10">
    <property type="entry name" value="Phospholipase A2 domain"/>
    <property type="match status" value="1"/>
</dbReference>
<evidence type="ECO:0000313" key="8">
    <source>
        <dbReference type="EMBL" id="KAK4873840.1"/>
    </source>
</evidence>
<keyword evidence="4" id="KW-0443">Lipid metabolism</keyword>
<protein>
    <recommendedName>
        <fullName evidence="2">phospholipase A2</fullName>
        <ecNumber evidence="2">3.1.1.4</ecNumber>
    </recommendedName>
    <alternativeName>
        <fullName evidence="5">Phosphatidylcholine 2-acylhydrolase</fullName>
    </alternativeName>
</protein>
<comment type="cofactor">
    <cofactor evidence="1">
        <name>Ca(2+)</name>
        <dbReference type="ChEBI" id="CHEBI:29108"/>
    </cofactor>
</comment>
<comment type="caution">
    <text evidence="8">The sequence shown here is derived from an EMBL/GenBank/DDBJ whole genome shotgun (WGS) entry which is preliminary data.</text>
</comment>
<name>A0AAN7SNM5_9COLE</name>
<dbReference type="InterPro" id="IPR016090">
    <property type="entry name" value="PLA2-like_dom"/>
</dbReference>
<reference evidence="9" key="1">
    <citation type="submission" date="2023-01" db="EMBL/GenBank/DDBJ databases">
        <title>Key to firefly adult light organ development and bioluminescence: homeobox transcription factors regulate luciferase expression and transportation to peroxisome.</title>
        <authorList>
            <person name="Fu X."/>
        </authorList>
    </citation>
    <scope>NUCLEOTIDE SEQUENCE [LARGE SCALE GENOMIC DNA]</scope>
</reference>
<organism evidence="8 9">
    <name type="scientific">Aquatica leii</name>
    <dbReference type="NCBI Taxonomy" id="1421715"/>
    <lineage>
        <taxon>Eukaryota</taxon>
        <taxon>Metazoa</taxon>
        <taxon>Ecdysozoa</taxon>
        <taxon>Arthropoda</taxon>
        <taxon>Hexapoda</taxon>
        <taxon>Insecta</taxon>
        <taxon>Pterygota</taxon>
        <taxon>Neoptera</taxon>
        <taxon>Endopterygota</taxon>
        <taxon>Coleoptera</taxon>
        <taxon>Polyphaga</taxon>
        <taxon>Elateriformia</taxon>
        <taxon>Elateroidea</taxon>
        <taxon>Lampyridae</taxon>
        <taxon>Luciolinae</taxon>
        <taxon>Aquatica</taxon>
    </lineage>
</organism>
<dbReference type="GO" id="GO:0050482">
    <property type="term" value="P:arachidonate secretion"/>
    <property type="evidence" value="ECO:0007669"/>
    <property type="project" value="InterPro"/>
</dbReference>
<dbReference type="PANTHER" id="PTHR12253">
    <property type="entry name" value="RH14732P"/>
    <property type="match status" value="1"/>
</dbReference>
<keyword evidence="3" id="KW-0442">Lipid degradation</keyword>
<dbReference type="GO" id="GO:0004623">
    <property type="term" value="F:phospholipase A2 activity"/>
    <property type="evidence" value="ECO:0007669"/>
    <property type="project" value="UniProtKB-EC"/>
</dbReference>
<dbReference type="Proteomes" id="UP001353858">
    <property type="component" value="Unassembled WGS sequence"/>
</dbReference>
<dbReference type="SUPFAM" id="SSF48619">
    <property type="entry name" value="Phospholipase A2, PLA2"/>
    <property type="match status" value="1"/>
</dbReference>
<evidence type="ECO:0000256" key="5">
    <source>
        <dbReference type="ARBA" id="ARBA00029903"/>
    </source>
</evidence>
<evidence type="ECO:0000256" key="4">
    <source>
        <dbReference type="ARBA" id="ARBA00023098"/>
    </source>
</evidence>
<keyword evidence="9" id="KW-1185">Reference proteome</keyword>
<evidence type="ECO:0000256" key="6">
    <source>
        <dbReference type="SAM" id="SignalP"/>
    </source>
</evidence>
<dbReference type="CDD" id="cd04704">
    <property type="entry name" value="PLA2_bee_venom_like"/>
    <property type="match status" value="1"/>
</dbReference>
<sequence length="303" mass="35437">MAISWHKFVIISGLLSSVVAVNFTNFIATNVLPDGEVEVRIRYRGQSAKETSVSAKSKTKITLRQLTDGKHFIQLIYDDRDNILDCEYLHQKDEVELFEIKFDEDINKSTSNLTIETLDNRRLPENIRKWFNFSHLRNLCRKNHKRIKKTLRESEIQHGSMHKRSRKTRAISDYLIAPGTLWCGYQDKANSYTELGGMSLTDKCCRRHDHCKMNIHGFSRKYNYYNAKPFTLSHCFCDSSFRACLKMADTSDANLVGKLFFNIVQTKCFVLKPRKYCAKRSWWGKCTKTKYTKHAIIRDNLSY</sequence>
<dbReference type="EC" id="3.1.1.4" evidence="2"/>
<proteinExistence type="predicted"/>
<evidence type="ECO:0000259" key="7">
    <source>
        <dbReference type="Pfam" id="PF05826"/>
    </source>
</evidence>
<feature type="domain" description="Phospholipase A2-like central" evidence="7">
    <location>
        <begin position="176"/>
        <end position="271"/>
    </location>
</feature>
<evidence type="ECO:0000256" key="1">
    <source>
        <dbReference type="ARBA" id="ARBA00001913"/>
    </source>
</evidence>
<evidence type="ECO:0000256" key="3">
    <source>
        <dbReference type="ARBA" id="ARBA00022963"/>
    </source>
</evidence>